<dbReference type="Pfam" id="PF02311">
    <property type="entry name" value="AraC_binding"/>
    <property type="match status" value="1"/>
</dbReference>
<dbReference type="Proteomes" id="UP001210978">
    <property type="component" value="Chromosome"/>
</dbReference>
<dbReference type="PROSITE" id="PS01124">
    <property type="entry name" value="HTH_ARAC_FAMILY_2"/>
    <property type="match status" value="1"/>
</dbReference>
<dbReference type="EMBL" id="CP115859">
    <property type="protein sequence ID" value="WBV61245.1"/>
    <property type="molecule type" value="Genomic_DNA"/>
</dbReference>
<sequence>MKIEFLMGKRNDIFYSELHSETEFKQQNTRFFSIILIEEGKGKYRLNDIEYDINPYQMHLVFPGQNYKWDIEESQKTKIYQMKISEKIFEIFRCYLMLPFSFYEENSVYSLAPSTFYKFLNEFNNINNEVSKNIGFWKTIYSRIRVLVLMVGKEACKTFTAKYDLGSPSSHLIQFLILVIKYFKEERTVKFYADKLSISPNYLNILCKKYFGKNAVSIITDEVVLELCCCLTVSVKPIKEIVYDFNFTDLSTFSTFFKKNTGMTPREFVHEYKKAILMLVIFMN</sequence>
<dbReference type="InterPro" id="IPR003313">
    <property type="entry name" value="AraC-bd"/>
</dbReference>
<dbReference type="InterPro" id="IPR037923">
    <property type="entry name" value="HTH-like"/>
</dbReference>
<keyword evidence="3" id="KW-0804">Transcription</keyword>
<accession>A0ABY7QNL3</accession>
<evidence type="ECO:0000256" key="3">
    <source>
        <dbReference type="ARBA" id="ARBA00023163"/>
    </source>
</evidence>
<evidence type="ECO:0000256" key="2">
    <source>
        <dbReference type="ARBA" id="ARBA00023125"/>
    </source>
</evidence>
<dbReference type="InterPro" id="IPR009057">
    <property type="entry name" value="Homeodomain-like_sf"/>
</dbReference>
<evidence type="ECO:0000259" key="4">
    <source>
        <dbReference type="PROSITE" id="PS01124"/>
    </source>
</evidence>
<dbReference type="InterPro" id="IPR018060">
    <property type="entry name" value="HTH_AraC"/>
</dbReference>
<evidence type="ECO:0000256" key="1">
    <source>
        <dbReference type="ARBA" id="ARBA00023015"/>
    </source>
</evidence>
<dbReference type="SUPFAM" id="SSF51215">
    <property type="entry name" value="Regulatory protein AraC"/>
    <property type="match status" value="1"/>
</dbReference>
<gene>
    <name evidence="5" type="ORF">PFY12_03775</name>
</gene>
<dbReference type="Gene3D" id="1.10.10.60">
    <property type="entry name" value="Homeodomain-like"/>
    <property type="match status" value="1"/>
</dbReference>
<keyword evidence="2" id="KW-0238">DNA-binding</keyword>
<dbReference type="SUPFAM" id="SSF46689">
    <property type="entry name" value="Homeodomain-like"/>
    <property type="match status" value="1"/>
</dbReference>
<dbReference type="PANTHER" id="PTHR43280:SF32">
    <property type="entry name" value="TRANSCRIPTIONAL REGULATORY PROTEIN"/>
    <property type="match status" value="1"/>
</dbReference>
<evidence type="ECO:0000313" key="5">
    <source>
        <dbReference type="EMBL" id="WBV61245.1"/>
    </source>
</evidence>
<keyword evidence="6" id="KW-1185">Reference proteome</keyword>
<proteinExistence type="predicted"/>
<feature type="domain" description="HTH araC/xylS-type" evidence="4">
    <location>
        <begin position="173"/>
        <end position="271"/>
    </location>
</feature>
<protein>
    <submittedName>
        <fullName evidence="5">Helix-turn-helix domain-containing protein</fullName>
    </submittedName>
</protein>
<organism evidence="5 6">
    <name type="scientific">Chryseobacterium camelliae</name>
    <dbReference type="NCBI Taxonomy" id="1265445"/>
    <lineage>
        <taxon>Bacteria</taxon>
        <taxon>Pseudomonadati</taxon>
        <taxon>Bacteroidota</taxon>
        <taxon>Flavobacteriia</taxon>
        <taxon>Flavobacteriales</taxon>
        <taxon>Weeksellaceae</taxon>
        <taxon>Chryseobacterium group</taxon>
        <taxon>Chryseobacterium</taxon>
    </lineage>
</organism>
<name>A0ABY7QNL3_9FLAO</name>
<evidence type="ECO:0000313" key="6">
    <source>
        <dbReference type="Proteomes" id="UP001210978"/>
    </source>
</evidence>
<dbReference type="SMART" id="SM00342">
    <property type="entry name" value="HTH_ARAC"/>
    <property type="match status" value="1"/>
</dbReference>
<dbReference type="RefSeq" id="WP_271149540.1">
    <property type="nucleotide sequence ID" value="NZ_CP115859.1"/>
</dbReference>
<keyword evidence="1" id="KW-0805">Transcription regulation</keyword>
<reference evidence="5 6" key="1">
    <citation type="submission" date="2023-01" db="EMBL/GenBank/DDBJ databases">
        <title>Complete genome of Chryseobacterium camelliae VAN22-5A.</title>
        <authorList>
            <person name="Zong G."/>
            <person name="Cao G."/>
        </authorList>
    </citation>
    <scope>NUCLEOTIDE SEQUENCE [LARGE SCALE GENOMIC DNA]</scope>
    <source>
        <strain evidence="5 6">VAN22-5A</strain>
    </source>
</reference>
<dbReference type="Pfam" id="PF12833">
    <property type="entry name" value="HTH_18"/>
    <property type="match status" value="1"/>
</dbReference>
<dbReference type="PANTHER" id="PTHR43280">
    <property type="entry name" value="ARAC-FAMILY TRANSCRIPTIONAL REGULATOR"/>
    <property type="match status" value="1"/>
</dbReference>